<proteinExistence type="predicted"/>
<evidence type="ECO:0000256" key="4">
    <source>
        <dbReference type="SAM" id="Phobius"/>
    </source>
</evidence>
<evidence type="ECO:0000313" key="6">
    <source>
        <dbReference type="Proteomes" id="UP000057820"/>
    </source>
</evidence>
<dbReference type="GO" id="GO:0016020">
    <property type="term" value="C:membrane"/>
    <property type="evidence" value="ECO:0007669"/>
    <property type="project" value="UniProtKB-SubCell"/>
</dbReference>
<dbReference type="AlphaFoldDB" id="A0A0H5NR62"/>
<dbReference type="EMBL" id="LN868938">
    <property type="protein sequence ID" value="CRY77862.1"/>
    <property type="molecule type" value="Genomic_DNA"/>
</dbReference>
<comment type="subcellular location">
    <subcellularLocation>
        <location evidence="1">Membrane</location>
    </subcellularLocation>
</comment>
<dbReference type="RefSeq" id="WP_139337616.1">
    <property type="nucleotide sequence ID" value="NZ_CP031418.1"/>
</dbReference>
<organism evidence="5 6">
    <name type="scientific">Nocardia farcinica</name>
    <dbReference type="NCBI Taxonomy" id="37329"/>
    <lineage>
        <taxon>Bacteria</taxon>
        <taxon>Bacillati</taxon>
        <taxon>Actinomycetota</taxon>
        <taxon>Actinomycetes</taxon>
        <taxon>Mycobacteriales</taxon>
        <taxon>Nocardiaceae</taxon>
        <taxon>Nocardia</taxon>
    </lineage>
</organism>
<keyword evidence="4" id="KW-1133">Transmembrane helix</keyword>
<dbReference type="PANTHER" id="PTHR37042:SF4">
    <property type="entry name" value="OUTER MEMBRANE PROTEIN RV1973"/>
    <property type="match status" value="1"/>
</dbReference>
<evidence type="ECO:0000256" key="2">
    <source>
        <dbReference type="ARBA" id="ARBA00023136"/>
    </source>
</evidence>
<feature type="transmembrane region" description="Helical" evidence="4">
    <location>
        <begin position="43"/>
        <end position="62"/>
    </location>
</feature>
<sequence length="199" mass="21525">MTDNESATVTAAPVEKDEEGKSSVDPAVTECAQQGRRRPATTLALVAAVATAVALTAAWFWHSTATDLDALRQQNADSARAAELARDYTLRSLTYDHRDVEAFFDAVRRDASDQLAQRYNEIHDTLSSIMTEAQVVATGEVVATAVEPAGNDQYTVTVFAKQRTQNIQNPEPVTAPNLLSVTVAKQGDTWKVADYGPRG</sequence>
<evidence type="ECO:0000256" key="3">
    <source>
        <dbReference type="SAM" id="MobiDB-lite"/>
    </source>
</evidence>
<protein>
    <recommendedName>
        <fullName evidence="7">Mce-associated membrane protein</fullName>
    </recommendedName>
</protein>
<keyword evidence="4" id="KW-0812">Transmembrane</keyword>
<gene>
    <name evidence="5" type="ORF">ERS450000_02630</name>
</gene>
<dbReference type="Proteomes" id="UP000057820">
    <property type="component" value="Chromosome 1"/>
</dbReference>
<name>A0A0H5NR62_NOCFR</name>
<keyword evidence="2 4" id="KW-0472">Membrane</keyword>
<evidence type="ECO:0000256" key="1">
    <source>
        <dbReference type="ARBA" id="ARBA00004370"/>
    </source>
</evidence>
<reference evidence="6" key="1">
    <citation type="submission" date="2015-03" db="EMBL/GenBank/DDBJ databases">
        <authorList>
            <consortium name="Pathogen Informatics"/>
        </authorList>
    </citation>
    <scope>NUCLEOTIDE SEQUENCE [LARGE SCALE GENOMIC DNA]</scope>
    <source>
        <strain evidence="6">NCTC11134</strain>
    </source>
</reference>
<evidence type="ECO:0000313" key="5">
    <source>
        <dbReference type="EMBL" id="CRY77862.1"/>
    </source>
</evidence>
<feature type="region of interest" description="Disordered" evidence="3">
    <location>
        <begin position="1"/>
        <end position="26"/>
    </location>
</feature>
<dbReference type="KEGG" id="nfr:ERS450000_02630"/>
<evidence type="ECO:0008006" key="7">
    <source>
        <dbReference type="Google" id="ProtNLM"/>
    </source>
</evidence>
<accession>A0A0H5NR62</accession>
<dbReference type="PANTHER" id="PTHR37042">
    <property type="entry name" value="OUTER MEMBRANE PROTEIN RV1973"/>
    <property type="match status" value="1"/>
</dbReference>